<organism evidence="2 3">
    <name type="scientific">Papaver somniferum</name>
    <name type="common">Opium poppy</name>
    <dbReference type="NCBI Taxonomy" id="3469"/>
    <lineage>
        <taxon>Eukaryota</taxon>
        <taxon>Viridiplantae</taxon>
        <taxon>Streptophyta</taxon>
        <taxon>Embryophyta</taxon>
        <taxon>Tracheophyta</taxon>
        <taxon>Spermatophyta</taxon>
        <taxon>Magnoliopsida</taxon>
        <taxon>Ranunculales</taxon>
        <taxon>Papaveraceae</taxon>
        <taxon>Papaveroideae</taxon>
        <taxon>Papaver</taxon>
    </lineage>
</organism>
<sequence length="123" mass="13119">MVILKLRSNPRAPTSTSNAFQKEEAPTIGSFSVGDGGRGELYAYGGGGSGDGGGEELYTYGAGGDCDGEGVVEEVMVKVAVVSLMTYSGMRRGLMDSCKELLQHFKKPWAHEHEPVKELIDAF</sequence>
<feature type="region of interest" description="Disordered" evidence="1">
    <location>
        <begin position="1"/>
        <end position="36"/>
    </location>
</feature>
<dbReference type="STRING" id="3469.A0A4Y7LBB3"/>
<accession>A0A4Y7LBB3</accession>
<dbReference type="AlphaFoldDB" id="A0A4Y7LBB3"/>
<dbReference type="Proteomes" id="UP000316621">
    <property type="component" value="Chromosome 10"/>
</dbReference>
<keyword evidence="3" id="KW-1185">Reference proteome</keyword>
<reference evidence="2 3" key="1">
    <citation type="journal article" date="2018" name="Science">
        <title>The opium poppy genome and morphinan production.</title>
        <authorList>
            <person name="Guo L."/>
            <person name="Winzer T."/>
            <person name="Yang X."/>
            <person name="Li Y."/>
            <person name="Ning Z."/>
            <person name="He Z."/>
            <person name="Teodor R."/>
            <person name="Lu Y."/>
            <person name="Bowser T.A."/>
            <person name="Graham I.A."/>
            <person name="Ye K."/>
        </authorList>
    </citation>
    <scope>NUCLEOTIDE SEQUENCE [LARGE SCALE GENOMIC DNA]</scope>
    <source>
        <strain evidence="3">cv. HN1</strain>
        <tissue evidence="2">Leaves</tissue>
    </source>
</reference>
<proteinExistence type="predicted"/>
<protein>
    <submittedName>
        <fullName evidence="2">Uncharacterized protein</fullName>
    </submittedName>
</protein>
<evidence type="ECO:0000313" key="2">
    <source>
        <dbReference type="EMBL" id="RZC81485.1"/>
    </source>
</evidence>
<dbReference type="Gramene" id="RZC81485">
    <property type="protein sequence ID" value="RZC81485"/>
    <property type="gene ID" value="C5167_044056"/>
</dbReference>
<name>A0A4Y7LBB3_PAPSO</name>
<dbReference type="EMBL" id="CM010724">
    <property type="protein sequence ID" value="RZC81485.1"/>
    <property type="molecule type" value="Genomic_DNA"/>
</dbReference>
<evidence type="ECO:0000256" key="1">
    <source>
        <dbReference type="SAM" id="MobiDB-lite"/>
    </source>
</evidence>
<feature type="compositionally biased region" description="Polar residues" evidence="1">
    <location>
        <begin position="11"/>
        <end position="20"/>
    </location>
</feature>
<evidence type="ECO:0000313" key="3">
    <source>
        <dbReference type="Proteomes" id="UP000316621"/>
    </source>
</evidence>
<gene>
    <name evidence="2" type="ORF">C5167_044056</name>
</gene>